<comment type="caution">
    <text evidence="5">The sequence shown here is derived from an EMBL/GenBank/DDBJ whole genome shotgun (WGS) entry which is preliminary data.</text>
</comment>
<dbReference type="GO" id="GO:0006364">
    <property type="term" value="P:rRNA processing"/>
    <property type="evidence" value="ECO:0007669"/>
    <property type="project" value="InterPro"/>
</dbReference>
<evidence type="ECO:0000256" key="2">
    <source>
        <dbReference type="ARBA" id="ARBA00022553"/>
    </source>
</evidence>
<feature type="compositionally biased region" description="Basic and acidic residues" evidence="4">
    <location>
        <begin position="36"/>
        <end position="52"/>
    </location>
</feature>
<dbReference type="Pfam" id="PF04615">
    <property type="entry name" value="Utp14"/>
    <property type="match status" value="1"/>
</dbReference>
<evidence type="ECO:0000256" key="3">
    <source>
        <dbReference type="ARBA" id="ARBA00023242"/>
    </source>
</evidence>
<dbReference type="AlphaFoldDB" id="A0A9P8RTD8"/>
<feature type="region of interest" description="Disordered" evidence="4">
    <location>
        <begin position="370"/>
        <end position="394"/>
    </location>
</feature>
<dbReference type="InterPro" id="IPR006709">
    <property type="entry name" value="SSU_processome_Utp14"/>
</dbReference>
<organism evidence="5 6">
    <name type="scientific">Trichoglossum hirsutum</name>
    <dbReference type="NCBI Taxonomy" id="265104"/>
    <lineage>
        <taxon>Eukaryota</taxon>
        <taxon>Fungi</taxon>
        <taxon>Dikarya</taxon>
        <taxon>Ascomycota</taxon>
        <taxon>Pezizomycotina</taxon>
        <taxon>Geoglossomycetes</taxon>
        <taxon>Geoglossales</taxon>
        <taxon>Geoglossaceae</taxon>
        <taxon>Trichoglossum</taxon>
    </lineage>
</organism>
<feature type="compositionally biased region" description="Basic and acidic residues" evidence="4">
    <location>
        <begin position="504"/>
        <end position="522"/>
    </location>
</feature>
<feature type="compositionally biased region" description="Polar residues" evidence="4">
    <location>
        <begin position="57"/>
        <end position="73"/>
    </location>
</feature>
<keyword evidence="6" id="KW-1185">Reference proteome</keyword>
<proteinExistence type="predicted"/>
<feature type="region of interest" description="Disordered" evidence="4">
    <location>
        <begin position="496"/>
        <end position="530"/>
    </location>
</feature>
<keyword evidence="3" id="KW-0539">Nucleus</keyword>
<evidence type="ECO:0000256" key="1">
    <source>
        <dbReference type="ARBA" id="ARBA00004604"/>
    </source>
</evidence>
<accession>A0A9P8RTD8</accession>
<feature type="region of interest" description="Disordered" evidence="4">
    <location>
        <begin position="820"/>
        <end position="851"/>
    </location>
</feature>
<comment type="subcellular location">
    <subcellularLocation>
        <location evidence="1">Nucleus</location>
        <location evidence="1">Nucleolus</location>
    </subcellularLocation>
</comment>
<keyword evidence="2" id="KW-0597">Phosphoprotein</keyword>
<feature type="compositionally biased region" description="Basic residues" evidence="4">
    <location>
        <begin position="11"/>
        <end position="23"/>
    </location>
</feature>
<feature type="region of interest" description="Disordered" evidence="4">
    <location>
        <begin position="1"/>
        <end position="280"/>
    </location>
</feature>
<protein>
    <submittedName>
        <fullName evidence="5">Uncharacterized protein</fullName>
    </submittedName>
</protein>
<feature type="compositionally biased region" description="Polar residues" evidence="4">
    <location>
        <begin position="316"/>
        <end position="325"/>
    </location>
</feature>
<feature type="region of interest" description="Disordered" evidence="4">
    <location>
        <begin position="556"/>
        <end position="598"/>
    </location>
</feature>
<feature type="region of interest" description="Disordered" evidence="4">
    <location>
        <begin position="633"/>
        <end position="668"/>
    </location>
</feature>
<feature type="compositionally biased region" description="Basic and acidic residues" evidence="4">
    <location>
        <begin position="646"/>
        <end position="658"/>
    </location>
</feature>
<evidence type="ECO:0000313" key="5">
    <source>
        <dbReference type="EMBL" id="KAH0565978.1"/>
    </source>
</evidence>
<feature type="compositionally biased region" description="Polar residues" evidence="4">
    <location>
        <begin position="250"/>
        <end position="260"/>
    </location>
</feature>
<dbReference type="Proteomes" id="UP000750711">
    <property type="component" value="Unassembled WGS sequence"/>
</dbReference>
<feature type="compositionally biased region" description="Acidic residues" evidence="4">
    <location>
        <begin position="157"/>
        <end position="179"/>
    </location>
</feature>
<feature type="compositionally biased region" description="Basic and acidic residues" evidence="4">
    <location>
        <begin position="556"/>
        <end position="582"/>
    </location>
</feature>
<feature type="compositionally biased region" description="Basic and acidic residues" evidence="4">
    <location>
        <begin position="201"/>
        <end position="221"/>
    </location>
</feature>
<feature type="region of interest" description="Disordered" evidence="4">
    <location>
        <begin position="683"/>
        <end position="799"/>
    </location>
</feature>
<feature type="compositionally biased region" description="Basic and acidic residues" evidence="4">
    <location>
        <begin position="767"/>
        <end position="786"/>
    </location>
</feature>
<evidence type="ECO:0000256" key="4">
    <source>
        <dbReference type="SAM" id="MobiDB-lite"/>
    </source>
</evidence>
<dbReference type="PANTHER" id="PTHR14150">
    <property type="entry name" value="U3 SMALL NUCLEOLAR RNA-ASSOCIATED PROTEIN 14"/>
    <property type="match status" value="1"/>
</dbReference>
<reference evidence="5" key="1">
    <citation type="submission" date="2021-03" db="EMBL/GenBank/DDBJ databases">
        <title>Comparative genomics and phylogenomic investigation of the class Geoglossomycetes provide insights into ecological specialization and systematics.</title>
        <authorList>
            <person name="Melie T."/>
            <person name="Pirro S."/>
            <person name="Miller A.N."/>
            <person name="Quandt A."/>
        </authorList>
    </citation>
    <scope>NUCLEOTIDE SEQUENCE</scope>
    <source>
        <strain evidence="5">CAQ_001_2017</strain>
    </source>
</reference>
<dbReference type="EMBL" id="JAGHQM010000045">
    <property type="protein sequence ID" value="KAH0565978.1"/>
    <property type="molecule type" value="Genomic_DNA"/>
</dbReference>
<sequence length="1012" mass="111519">MPGRKLTAPRTQRRTKSNPRKRSLNALAIASSTNPEDLKVRQHRLGESEGRSKAGNHATTHSSAGNGLNSGRPPNSPEKGRFDLDVDSGSDSEGNTWRLGQVGSDQDSDIDSDEAMGASDEERFEGFVFRGSSSGKLKCRRKENTAQPQEEARSADLEEPEGSDGESEGTGDSLGEDAVDLAAMLDASTEDEQAFKKRKAPSREQETDTHSRGATREHASSDEGEDGSVLSISEDEEGPDPAKLSALRNLISSLEPTVQEPSAKRQRVNEANESRVPSEYSLGSIQKLTVEDLLPSVTNHSLKRSLRIIAADGNPKGSSSRNSIPSKLEVPLARRQQDRLDRSAAYEKSKETLNRWIDTIKHMRRAEHLSFPLPGPSGETSGGARRLPPTAGSEPLNELETTIQSILQESGLVTSNGEADESTILSFEEQQTNKMPLEEVQTRRAQLRMARELLFREEVRAKRIKKIKSKSYRRVHRKQREKTEKGVREALALAGVNTSDGDEDGRRRAEERMGARHRESKWAKTVKGSRRGAWDEDTRAGIVEMARRGEELRRRIGGKQIRDTGDNLELSVHDTSDSDSHSCDSGGEGSEGDERKKLLYQLQEVGSSLHSSGLGPRSTSKLFSLKFMQKAEAARKAENDAAASKLQRELAGDSHSSDEEQATTTLVGRKKYGSTKSLKRIYANSGVLNEPGGGSRPGEGDTIGTRLDVVTDMKGPLGTKHPAEQAEDLPTAPGNRGSETIVETKAAINPWMDRGEIKPQHPRRRRNESGGRKQSADRKANSETKASRTKASSIDGTPDDVIIDSSLAFLAPRSIHTPKETAVTNSKVSSSASERKSVTAIPEMGRSDSEDEKLNMLAPIRDQELMKRAFAGDDVVGEFEEEKRKIIHEEEEKVIDNTLPGWGNWTGAGVGRKGEKRNRGKVISKLEGIKEGNRRDAKLDRVIVNEKQVKKNAKYLASSLPHPFETREQYERSLRLPVGPEWTTKETFQNATKPRVILRQGRVIDPMCNPFM</sequence>
<dbReference type="PANTHER" id="PTHR14150:SF12">
    <property type="entry name" value="U3 SMALL NUCLEOLAR RNA-ASSOCIATED PROTEIN 14 HOMOLOG A"/>
    <property type="match status" value="1"/>
</dbReference>
<gene>
    <name evidence="5" type="ORF">GP486_000624</name>
</gene>
<evidence type="ECO:0000313" key="6">
    <source>
        <dbReference type="Proteomes" id="UP000750711"/>
    </source>
</evidence>
<feature type="region of interest" description="Disordered" evidence="4">
    <location>
        <begin position="311"/>
        <end position="336"/>
    </location>
</feature>
<name>A0A9P8RTD8_9PEZI</name>
<dbReference type="GO" id="GO:0032040">
    <property type="term" value="C:small-subunit processome"/>
    <property type="evidence" value="ECO:0007669"/>
    <property type="project" value="InterPro"/>
</dbReference>